<dbReference type="Proteomes" id="UP000784294">
    <property type="component" value="Unassembled WGS sequence"/>
</dbReference>
<feature type="compositionally biased region" description="Acidic residues" evidence="1">
    <location>
        <begin position="249"/>
        <end position="263"/>
    </location>
</feature>
<feature type="compositionally biased region" description="Polar residues" evidence="1">
    <location>
        <begin position="122"/>
        <end position="143"/>
    </location>
</feature>
<feature type="compositionally biased region" description="Polar residues" evidence="1">
    <location>
        <begin position="161"/>
        <end position="173"/>
    </location>
</feature>
<gene>
    <name evidence="2" type="ORF">PXEA_LOCUS6429</name>
</gene>
<name>A0A3S5BQ09_9PLAT</name>
<dbReference type="AlphaFoldDB" id="A0A3S5BQ09"/>
<feature type="compositionally biased region" description="Polar residues" evidence="1">
    <location>
        <begin position="274"/>
        <end position="283"/>
    </location>
</feature>
<feature type="compositionally biased region" description="Polar residues" evidence="1">
    <location>
        <begin position="47"/>
        <end position="57"/>
    </location>
</feature>
<feature type="compositionally biased region" description="Polar residues" evidence="1">
    <location>
        <begin position="96"/>
        <end position="105"/>
    </location>
</feature>
<accession>A0A3S5BQ09</accession>
<feature type="region of interest" description="Disordered" evidence="1">
    <location>
        <begin position="1"/>
        <end position="173"/>
    </location>
</feature>
<dbReference type="EMBL" id="CAAALY010016451">
    <property type="protein sequence ID" value="VEL12989.1"/>
    <property type="molecule type" value="Genomic_DNA"/>
</dbReference>
<feature type="compositionally biased region" description="Acidic residues" evidence="1">
    <location>
        <begin position="86"/>
        <end position="95"/>
    </location>
</feature>
<sequence>RATRRVVSYQESEDDSETVKDHGGTPSIESSKKLKSRRRVLEDSDDQTGSHSSNSSKPVKHSENPDAKKSNRRVSSSDSDCVPSGADDDDDDQVSTDEQISSGSGTLDKPVNDESSVEENVIMNNSLNGKPNESPVSPLSNFQSDKEQPHSQKVCSDIFGNLNSSSRPYTNGIKTSVAPYKPCVNLSPDPVIPRSAQPGPSPLVSPKSEEITHVGEELNYPQAIRSADCIPGSLSASFSFLTSKTCFAGDEEDEEDVEDEAEELLSSRHRLTAPATSISKITR</sequence>
<evidence type="ECO:0000313" key="3">
    <source>
        <dbReference type="Proteomes" id="UP000784294"/>
    </source>
</evidence>
<feature type="region of interest" description="Disordered" evidence="1">
    <location>
        <begin position="189"/>
        <end position="208"/>
    </location>
</feature>
<evidence type="ECO:0000313" key="2">
    <source>
        <dbReference type="EMBL" id="VEL12989.1"/>
    </source>
</evidence>
<proteinExistence type="predicted"/>
<feature type="non-terminal residue" evidence="2">
    <location>
        <position position="1"/>
    </location>
</feature>
<feature type="region of interest" description="Disordered" evidence="1">
    <location>
        <begin position="249"/>
        <end position="283"/>
    </location>
</feature>
<organism evidence="2 3">
    <name type="scientific">Protopolystoma xenopodis</name>
    <dbReference type="NCBI Taxonomy" id="117903"/>
    <lineage>
        <taxon>Eukaryota</taxon>
        <taxon>Metazoa</taxon>
        <taxon>Spiralia</taxon>
        <taxon>Lophotrochozoa</taxon>
        <taxon>Platyhelminthes</taxon>
        <taxon>Monogenea</taxon>
        <taxon>Polyopisthocotylea</taxon>
        <taxon>Polystomatidea</taxon>
        <taxon>Polystomatidae</taxon>
        <taxon>Protopolystoma</taxon>
    </lineage>
</organism>
<feature type="compositionally biased region" description="Basic and acidic residues" evidence="1">
    <location>
        <begin position="60"/>
        <end position="69"/>
    </location>
</feature>
<evidence type="ECO:0000256" key="1">
    <source>
        <dbReference type="SAM" id="MobiDB-lite"/>
    </source>
</evidence>
<comment type="caution">
    <text evidence="2">The sequence shown here is derived from an EMBL/GenBank/DDBJ whole genome shotgun (WGS) entry which is preliminary data.</text>
</comment>
<reference evidence="2" key="1">
    <citation type="submission" date="2018-11" db="EMBL/GenBank/DDBJ databases">
        <authorList>
            <consortium name="Pathogen Informatics"/>
        </authorList>
    </citation>
    <scope>NUCLEOTIDE SEQUENCE</scope>
</reference>
<protein>
    <submittedName>
        <fullName evidence="2">Uncharacterized protein</fullName>
    </submittedName>
</protein>
<keyword evidence="3" id="KW-1185">Reference proteome</keyword>